<reference evidence="2 3" key="1">
    <citation type="submission" date="2012-06" db="EMBL/GenBank/DDBJ databases">
        <title>Finished chromosome of genome of Oscillatoria acuminata PCC 6304.</title>
        <authorList>
            <consortium name="US DOE Joint Genome Institute"/>
            <person name="Gugger M."/>
            <person name="Coursin T."/>
            <person name="Rippka R."/>
            <person name="Tandeau De Marsac N."/>
            <person name="Huntemann M."/>
            <person name="Wei C.-L."/>
            <person name="Han J."/>
            <person name="Detter J.C."/>
            <person name="Han C."/>
            <person name="Tapia R."/>
            <person name="Davenport K."/>
            <person name="Daligault H."/>
            <person name="Erkkila T."/>
            <person name="Gu W."/>
            <person name="Munk A.C.C."/>
            <person name="Teshima H."/>
            <person name="Xu Y."/>
            <person name="Chain P."/>
            <person name="Chen A."/>
            <person name="Krypides N."/>
            <person name="Mavromatis K."/>
            <person name="Markowitz V."/>
            <person name="Szeto E."/>
            <person name="Ivanova N."/>
            <person name="Mikhailova N."/>
            <person name="Ovchinnikova G."/>
            <person name="Pagani I."/>
            <person name="Pati A."/>
            <person name="Goodwin L."/>
            <person name="Peters L."/>
            <person name="Pitluck S."/>
            <person name="Woyke T."/>
            <person name="Kerfeld C."/>
        </authorList>
    </citation>
    <scope>NUCLEOTIDE SEQUENCE [LARGE SCALE GENOMIC DNA]</scope>
    <source>
        <strain evidence="2 3">PCC 6304</strain>
    </source>
</reference>
<dbReference type="KEGG" id="oac:Oscil6304_5037"/>
<sequence>MSLRDQYIQNFITLVETQWPLFAGCQGELEQLRTSLPDDTKGISNAIASWCQSRPTIRDAMDTMSKSKEGDRVPGHTGNAPPPPDPKAYRDILENAIRRIQSPSKQTP</sequence>
<dbReference type="RefSeq" id="WP_015151153.1">
    <property type="nucleotide sequence ID" value="NC_019693.1"/>
</dbReference>
<dbReference type="InParanoid" id="K9TRA2"/>
<accession>K9TRA2</accession>
<dbReference type="AlphaFoldDB" id="K9TRA2"/>
<dbReference type="Proteomes" id="UP000010367">
    <property type="component" value="Chromosome"/>
</dbReference>
<feature type="region of interest" description="Disordered" evidence="1">
    <location>
        <begin position="54"/>
        <end position="89"/>
    </location>
</feature>
<keyword evidence="3" id="KW-1185">Reference proteome</keyword>
<evidence type="ECO:0000313" key="3">
    <source>
        <dbReference type="Proteomes" id="UP000010367"/>
    </source>
</evidence>
<dbReference type="eggNOG" id="ENOG50307VA">
    <property type="taxonomic scope" value="Bacteria"/>
</dbReference>
<name>K9TRA2_9CYAN</name>
<feature type="compositionally biased region" description="Basic and acidic residues" evidence="1">
    <location>
        <begin position="56"/>
        <end position="74"/>
    </location>
</feature>
<dbReference type="HOGENOM" id="CLU_165262_0_0_3"/>
<protein>
    <submittedName>
        <fullName evidence="2">Uncharacterized protein</fullName>
    </submittedName>
</protein>
<proteinExistence type="predicted"/>
<evidence type="ECO:0000256" key="1">
    <source>
        <dbReference type="SAM" id="MobiDB-lite"/>
    </source>
</evidence>
<gene>
    <name evidence="2" type="ORF">Oscil6304_5037</name>
</gene>
<organism evidence="2 3">
    <name type="scientific">Oscillatoria acuminata PCC 6304</name>
    <dbReference type="NCBI Taxonomy" id="56110"/>
    <lineage>
        <taxon>Bacteria</taxon>
        <taxon>Bacillati</taxon>
        <taxon>Cyanobacteriota</taxon>
        <taxon>Cyanophyceae</taxon>
        <taxon>Oscillatoriophycideae</taxon>
        <taxon>Oscillatoriales</taxon>
        <taxon>Oscillatoriaceae</taxon>
        <taxon>Oscillatoria</taxon>
    </lineage>
</organism>
<dbReference type="OrthoDB" id="465958at2"/>
<dbReference type="EMBL" id="CP003607">
    <property type="protein sequence ID" value="AFY84539.1"/>
    <property type="molecule type" value="Genomic_DNA"/>
</dbReference>
<evidence type="ECO:0000313" key="2">
    <source>
        <dbReference type="EMBL" id="AFY84539.1"/>
    </source>
</evidence>